<reference evidence="3" key="1">
    <citation type="submission" date="2018-03" db="EMBL/GenBank/DDBJ databases">
        <authorList>
            <person name="Rodrigo-Torres L."/>
            <person name="Arahal R. D."/>
            <person name="Lucena T."/>
        </authorList>
    </citation>
    <scope>NUCLEOTIDE SEQUENCE [LARGE SCALE GENOMIC DNA]</scope>
    <source>
        <strain evidence="3">CECT 7615</strain>
    </source>
</reference>
<keyword evidence="1" id="KW-0732">Signal</keyword>
<name>A0A2R8C4G0_9RHOB</name>
<evidence type="ECO:0000313" key="3">
    <source>
        <dbReference type="Proteomes" id="UP000244898"/>
    </source>
</evidence>
<feature type="chain" id="PRO_5015342083" evidence="1">
    <location>
        <begin position="26"/>
        <end position="48"/>
    </location>
</feature>
<dbReference type="AlphaFoldDB" id="A0A2R8C4G0"/>
<evidence type="ECO:0000313" key="2">
    <source>
        <dbReference type="EMBL" id="SPJ27307.1"/>
    </source>
</evidence>
<gene>
    <name evidence="2" type="ORF">TRM7615_00791</name>
</gene>
<dbReference type="RefSeq" id="WP_165821361.1">
    <property type="nucleotide sequence ID" value="NZ_ONZG01000002.1"/>
</dbReference>
<proteinExistence type="predicted"/>
<evidence type="ECO:0000256" key="1">
    <source>
        <dbReference type="SAM" id="SignalP"/>
    </source>
</evidence>
<sequence>MMAFLGELAALGVLGVLLAGAAAKAAQAEKARVRVKAKAKSRNARRKG</sequence>
<dbReference type="EMBL" id="ONZG01000002">
    <property type="protein sequence ID" value="SPJ27307.1"/>
    <property type="molecule type" value="Genomic_DNA"/>
</dbReference>
<protein>
    <submittedName>
        <fullName evidence="2">Uncharacterized protein</fullName>
    </submittedName>
</protein>
<feature type="signal peptide" evidence="1">
    <location>
        <begin position="1"/>
        <end position="25"/>
    </location>
</feature>
<dbReference type="Proteomes" id="UP000244898">
    <property type="component" value="Unassembled WGS sequence"/>
</dbReference>
<keyword evidence="3" id="KW-1185">Reference proteome</keyword>
<accession>A0A2R8C4G0</accession>
<organism evidence="2 3">
    <name type="scientific">Falsiruegeria mediterranea M17</name>
    <dbReference type="NCBI Taxonomy" id="1200281"/>
    <lineage>
        <taxon>Bacteria</taxon>
        <taxon>Pseudomonadati</taxon>
        <taxon>Pseudomonadota</taxon>
        <taxon>Alphaproteobacteria</taxon>
        <taxon>Rhodobacterales</taxon>
        <taxon>Roseobacteraceae</taxon>
        <taxon>Falsiruegeria</taxon>
    </lineage>
</organism>